<dbReference type="InterPro" id="IPR016305">
    <property type="entry name" value="Mannose-6-P_Isomerase"/>
</dbReference>
<feature type="domain" description="Phosphomannose isomerase type I catalytic" evidence="10">
    <location>
        <begin position="4"/>
        <end position="147"/>
    </location>
</feature>
<protein>
    <recommendedName>
        <fullName evidence="4">mannose-6-phosphate isomerase</fullName>
        <ecNumber evidence="4">5.3.1.8</ecNumber>
    </recommendedName>
</protein>
<evidence type="ECO:0000256" key="6">
    <source>
        <dbReference type="ARBA" id="ARBA00022833"/>
    </source>
</evidence>
<organism evidence="11 12">
    <name type="scientific">Ectocarpus siliculosus</name>
    <name type="common">Brown alga</name>
    <name type="synonym">Conferva siliculosa</name>
    <dbReference type="NCBI Taxonomy" id="2880"/>
    <lineage>
        <taxon>Eukaryota</taxon>
        <taxon>Sar</taxon>
        <taxon>Stramenopiles</taxon>
        <taxon>Ochrophyta</taxon>
        <taxon>PX clade</taxon>
        <taxon>Phaeophyceae</taxon>
        <taxon>Ectocarpales</taxon>
        <taxon>Ectocarpaceae</taxon>
        <taxon>Ectocarpus</taxon>
    </lineage>
</organism>
<dbReference type="PANTHER" id="PTHR10309:SF0">
    <property type="entry name" value="MANNOSE-6-PHOSPHATE ISOMERASE"/>
    <property type="match status" value="1"/>
</dbReference>
<dbReference type="Proteomes" id="UP000002630">
    <property type="component" value="Linkage Group LG01"/>
</dbReference>
<dbReference type="STRING" id="2880.D8LB30"/>
<dbReference type="InterPro" id="IPR011051">
    <property type="entry name" value="RmlC_Cupin_sf"/>
</dbReference>
<comment type="similarity">
    <text evidence="3">Belongs to the mannose-6-phosphate isomerase type 1 family.</text>
</comment>
<keyword evidence="5 9" id="KW-0479">Metal-binding</keyword>
<accession>D8LB30</accession>
<dbReference type="InterPro" id="IPR014710">
    <property type="entry name" value="RmlC-like_jellyroll"/>
</dbReference>
<dbReference type="NCBIfam" id="TIGR00218">
    <property type="entry name" value="manA"/>
    <property type="match status" value="1"/>
</dbReference>
<dbReference type="InterPro" id="IPR046457">
    <property type="entry name" value="PMI_typeI_cat"/>
</dbReference>
<evidence type="ECO:0000256" key="9">
    <source>
        <dbReference type="PIRSR" id="PIRSR001480-2"/>
    </source>
</evidence>
<evidence type="ECO:0000256" key="3">
    <source>
        <dbReference type="ARBA" id="ARBA00010772"/>
    </source>
</evidence>
<feature type="active site" evidence="8">
    <location>
        <position position="343"/>
    </location>
</feature>
<proteinExistence type="inferred from homology"/>
<dbReference type="PROSITE" id="PS00965">
    <property type="entry name" value="PMI_I_1"/>
    <property type="match status" value="1"/>
</dbReference>
<dbReference type="Gene3D" id="2.60.120.10">
    <property type="entry name" value="Jelly Rolls"/>
    <property type="match status" value="2"/>
</dbReference>
<comment type="catalytic activity">
    <reaction evidence="1">
        <text>D-mannose 6-phosphate = D-fructose 6-phosphate</text>
        <dbReference type="Rhea" id="RHEA:12356"/>
        <dbReference type="ChEBI" id="CHEBI:58735"/>
        <dbReference type="ChEBI" id="CHEBI:61527"/>
        <dbReference type="EC" id="5.3.1.8"/>
    </reaction>
</comment>
<dbReference type="OMA" id="EFAACIS"/>
<evidence type="ECO:0000256" key="2">
    <source>
        <dbReference type="ARBA" id="ARBA00004666"/>
    </source>
</evidence>
<dbReference type="UniPathway" id="UPA00126">
    <property type="reaction ID" value="UER00423"/>
</dbReference>
<feature type="binding site" evidence="9">
    <location>
        <position position="106"/>
    </location>
    <ligand>
        <name>Zn(2+)</name>
        <dbReference type="ChEBI" id="CHEBI:29105"/>
    </ligand>
</feature>
<dbReference type="EMBL" id="FN649726">
    <property type="protein sequence ID" value="CBN76539.1"/>
    <property type="molecule type" value="Genomic_DNA"/>
</dbReference>
<evidence type="ECO:0000256" key="8">
    <source>
        <dbReference type="PIRSR" id="PIRSR001480-1"/>
    </source>
</evidence>
<feature type="binding site" evidence="9">
    <location>
        <position position="104"/>
    </location>
    <ligand>
        <name>Zn(2+)</name>
        <dbReference type="ChEBI" id="CHEBI:29105"/>
    </ligand>
</feature>
<evidence type="ECO:0000256" key="5">
    <source>
        <dbReference type="ARBA" id="ARBA00022723"/>
    </source>
</evidence>
<dbReference type="EMBL" id="FN647682">
    <property type="protein sequence ID" value="CBN76539.1"/>
    <property type="molecule type" value="Genomic_DNA"/>
</dbReference>
<reference evidence="11 12" key="1">
    <citation type="journal article" date="2010" name="Nature">
        <title>The Ectocarpus genome and the independent evolution of multicellularity in brown algae.</title>
        <authorList>
            <person name="Cock J.M."/>
            <person name="Sterck L."/>
            <person name="Rouze P."/>
            <person name="Scornet D."/>
            <person name="Allen A.E."/>
            <person name="Amoutzias G."/>
            <person name="Anthouard V."/>
            <person name="Artiguenave F."/>
            <person name="Aury J.M."/>
            <person name="Badger J.H."/>
            <person name="Beszteri B."/>
            <person name="Billiau K."/>
            <person name="Bonnet E."/>
            <person name="Bothwell J.H."/>
            <person name="Bowler C."/>
            <person name="Boyen C."/>
            <person name="Brownlee C."/>
            <person name="Carrano C.J."/>
            <person name="Charrier B."/>
            <person name="Cho G.Y."/>
            <person name="Coelho S.M."/>
            <person name="Collen J."/>
            <person name="Corre E."/>
            <person name="Da Silva C."/>
            <person name="Delage L."/>
            <person name="Delaroque N."/>
            <person name="Dittami S.M."/>
            <person name="Doulbeau S."/>
            <person name="Elias M."/>
            <person name="Farnham G."/>
            <person name="Gachon C.M."/>
            <person name="Gschloessl B."/>
            <person name="Heesch S."/>
            <person name="Jabbari K."/>
            <person name="Jubin C."/>
            <person name="Kawai H."/>
            <person name="Kimura K."/>
            <person name="Kloareg B."/>
            <person name="Kupper F.C."/>
            <person name="Lang D."/>
            <person name="Le Bail A."/>
            <person name="Leblanc C."/>
            <person name="Lerouge P."/>
            <person name="Lohr M."/>
            <person name="Lopez P.J."/>
            <person name="Martens C."/>
            <person name="Maumus F."/>
            <person name="Michel G."/>
            <person name="Miranda-Saavedra D."/>
            <person name="Morales J."/>
            <person name="Moreau H."/>
            <person name="Motomura T."/>
            <person name="Nagasato C."/>
            <person name="Napoli C.A."/>
            <person name="Nelson D.R."/>
            <person name="Nyvall-Collen P."/>
            <person name="Peters A.F."/>
            <person name="Pommier C."/>
            <person name="Potin P."/>
            <person name="Poulain J."/>
            <person name="Quesneville H."/>
            <person name="Read B."/>
            <person name="Rensing S.A."/>
            <person name="Ritter A."/>
            <person name="Rousvoal S."/>
            <person name="Samanta M."/>
            <person name="Samson G."/>
            <person name="Schroeder D.C."/>
            <person name="Segurens B."/>
            <person name="Strittmatter M."/>
            <person name="Tonon T."/>
            <person name="Tregear J.W."/>
            <person name="Valentin K."/>
            <person name="von Dassow P."/>
            <person name="Yamagishi T."/>
            <person name="Van de Peer Y."/>
            <person name="Wincker P."/>
        </authorList>
    </citation>
    <scope>NUCLEOTIDE SEQUENCE [LARGE SCALE GENOMIC DNA]</scope>
    <source>
        <strain evidence="12">Ec32 / CCAP1310/4</strain>
    </source>
</reference>
<dbReference type="Gene3D" id="1.10.441.10">
    <property type="entry name" value="Phosphomannose Isomerase, domain 2"/>
    <property type="match status" value="1"/>
</dbReference>
<feature type="binding site" evidence="9">
    <location>
        <position position="324"/>
    </location>
    <ligand>
        <name>Zn(2+)</name>
        <dbReference type="ChEBI" id="CHEBI:29105"/>
    </ligand>
</feature>
<sequence length="483" mass="53588">MARRMSSFIQKYAWGKPGDQSVVASLKAAGDSSYQVDVDQPYAEMWIGTHPSGPSNLLTNSGRVGPLLKDHLASEPEALGDIAHKGDLPFLFKVISINKALSIQAHPNKKLAERLHAERPEVYADDNHKPEMAVTLSDFEALCGFRPFQEIIWNLNFYPELRALVSLDAVHQMMTAGDDIERQKFALRELFRSYNNADKETVKTQIDRLVKRLGWASGIPVVGEQDPGTVETEINGHDAEEGDEEEVQKTQFTEQMFEARFRQGCPTSEALDKRMKDGTPDVVRVMLRLSTEYPGDLGILMPLVLNLLMLKTGQAFFMTVDEPHAYLRGDILECMACSNNVVRCALTPKFRDVDLLVDMLTYNMAAPAVLRPHIIDDNRKRFTPPVDVFEIEMINVPGNDAYRLNPMPVPAVLVTLHGAQGGLLLDEDTGKEIPAAEGGIFFLPANTYCTMVSGKTSDLRIAMAHTNLNWGPMTPSGTGAPNF</sequence>
<dbReference type="OrthoDB" id="6605218at2759"/>
<dbReference type="InParanoid" id="D8LB30"/>
<dbReference type="AlphaFoldDB" id="D8LB30"/>
<dbReference type="SMR" id="D8LB30"/>
<dbReference type="SUPFAM" id="SSF51182">
    <property type="entry name" value="RmlC-like cupins"/>
    <property type="match status" value="1"/>
</dbReference>
<dbReference type="CDD" id="cd07011">
    <property type="entry name" value="cupin_PMI_type_I_N"/>
    <property type="match status" value="1"/>
</dbReference>
<dbReference type="PANTHER" id="PTHR10309">
    <property type="entry name" value="MANNOSE-6-PHOSPHATE ISOMERASE"/>
    <property type="match status" value="1"/>
</dbReference>
<evidence type="ECO:0000256" key="7">
    <source>
        <dbReference type="ARBA" id="ARBA00023235"/>
    </source>
</evidence>
<dbReference type="InterPro" id="IPR001250">
    <property type="entry name" value="Man6P_Isoase-1"/>
</dbReference>
<evidence type="ECO:0000259" key="10">
    <source>
        <dbReference type="Pfam" id="PF20511"/>
    </source>
</evidence>
<name>D8LB30_ECTSI</name>
<evidence type="ECO:0000313" key="12">
    <source>
        <dbReference type="Proteomes" id="UP000002630"/>
    </source>
</evidence>
<comment type="cofactor">
    <cofactor evidence="9">
        <name>Zn(2+)</name>
        <dbReference type="ChEBI" id="CHEBI:29105"/>
    </cofactor>
    <text evidence="9">Binds 1 zinc ion per subunit.</text>
</comment>
<dbReference type="GO" id="GO:0005829">
    <property type="term" value="C:cytosol"/>
    <property type="evidence" value="ECO:0007669"/>
    <property type="project" value="TreeGrafter"/>
</dbReference>
<dbReference type="Pfam" id="PF20511">
    <property type="entry name" value="PMI_typeI_cat"/>
    <property type="match status" value="1"/>
</dbReference>
<keyword evidence="7 11" id="KW-0413">Isomerase</keyword>
<evidence type="ECO:0000256" key="1">
    <source>
        <dbReference type="ARBA" id="ARBA00000757"/>
    </source>
</evidence>
<evidence type="ECO:0000256" key="4">
    <source>
        <dbReference type="ARBA" id="ARBA00011956"/>
    </source>
</evidence>
<dbReference type="PIRSF" id="PIRSF001480">
    <property type="entry name" value="Mannose-6-phosphate_isomerase"/>
    <property type="match status" value="1"/>
</dbReference>
<dbReference type="GO" id="GO:0009298">
    <property type="term" value="P:GDP-mannose biosynthetic process"/>
    <property type="evidence" value="ECO:0007669"/>
    <property type="project" value="UniProtKB-UniPathway"/>
</dbReference>
<dbReference type="EC" id="5.3.1.8" evidence="4"/>
<dbReference type="GO" id="GO:0008270">
    <property type="term" value="F:zinc ion binding"/>
    <property type="evidence" value="ECO:0007669"/>
    <property type="project" value="InterPro"/>
</dbReference>
<feature type="binding site" evidence="9">
    <location>
        <position position="131"/>
    </location>
    <ligand>
        <name>Zn(2+)</name>
        <dbReference type="ChEBI" id="CHEBI:29105"/>
    </ligand>
</feature>
<dbReference type="GO" id="GO:0005975">
    <property type="term" value="P:carbohydrate metabolic process"/>
    <property type="evidence" value="ECO:0007669"/>
    <property type="project" value="InterPro"/>
</dbReference>
<evidence type="ECO:0000313" key="11">
    <source>
        <dbReference type="EMBL" id="CBN76539.1"/>
    </source>
</evidence>
<dbReference type="PRINTS" id="PR00714">
    <property type="entry name" value="MAN6PISMRASE"/>
</dbReference>
<dbReference type="eggNOG" id="KOG2757">
    <property type="taxonomic scope" value="Eukaryota"/>
</dbReference>
<keyword evidence="12" id="KW-1185">Reference proteome</keyword>
<comment type="pathway">
    <text evidence="2">Nucleotide-sugar biosynthesis; GDP-alpha-D-mannose biosynthesis; alpha-D-mannose 1-phosphate from D-fructose 6-phosphate: step 1/2.</text>
</comment>
<gene>
    <name evidence="11" type="primary">MPI2</name>
    <name evidence="11" type="ORF">Esi_0000_0207</name>
</gene>
<dbReference type="GO" id="GO:0004476">
    <property type="term" value="F:mannose-6-phosphate isomerase activity"/>
    <property type="evidence" value="ECO:0007669"/>
    <property type="project" value="UniProtKB-EC"/>
</dbReference>
<dbReference type="InterPro" id="IPR018050">
    <property type="entry name" value="Pmannose_isomerase-type1_CS"/>
</dbReference>
<keyword evidence="6 9" id="KW-0862">Zinc</keyword>